<dbReference type="PANTHER" id="PTHR31637">
    <property type="entry name" value="2,3-BISPHOSPHOGLYCERATE-INDEPENDENT PHOSPHOGLYCERATE MUTASE"/>
    <property type="match status" value="1"/>
</dbReference>
<evidence type="ECO:0000256" key="1">
    <source>
        <dbReference type="ARBA" id="ARBA00000370"/>
    </source>
</evidence>
<keyword evidence="5 9" id="KW-0479">Metal-binding</keyword>
<name>A0A097SSZ7_9BACT</name>
<keyword evidence="8 9" id="KW-0413">Isomerase</keyword>
<dbReference type="Pfam" id="PF01676">
    <property type="entry name" value="Metalloenzyme"/>
    <property type="match status" value="1"/>
</dbReference>
<evidence type="ECO:0000256" key="6">
    <source>
        <dbReference type="ARBA" id="ARBA00023152"/>
    </source>
</evidence>
<evidence type="ECO:0000256" key="4">
    <source>
        <dbReference type="ARBA" id="ARBA00008819"/>
    </source>
</evidence>
<feature type="binding site" evidence="9 12">
    <location>
        <position position="206"/>
    </location>
    <ligand>
        <name>substrate</name>
    </ligand>
</feature>
<dbReference type="HAMAP" id="MF_01038">
    <property type="entry name" value="GpmI"/>
    <property type="match status" value="1"/>
</dbReference>
<feature type="binding site" evidence="9 13">
    <location>
        <position position="79"/>
    </location>
    <ligand>
        <name>Mn(2+)</name>
        <dbReference type="ChEBI" id="CHEBI:29035"/>
        <label>2</label>
    </ligand>
</feature>
<keyword evidence="7 9" id="KW-0464">Manganese</keyword>
<evidence type="ECO:0000256" key="7">
    <source>
        <dbReference type="ARBA" id="ARBA00023211"/>
    </source>
</evidence>
<feature type="binding site" evidence="9 13">
    <location>
        <position position="418"/>
    </location>
    <ligand>
        <name>Mn(2+)</name>
        <dbReference type="ChEBI" id="CHEBI:29035"/>
        <label>1</label>
    </ligand>
</feature>
<feature type="domain" description="BPG-independent PGAM N-terminal" evidence="15">
    <location>
        <begin position="99"/>
        <end position="312"/>
    </location>
</feature>
<dbReference type="AlphaFoldDB" id="A0A097SSZ7"/>
<dbReference type="Gene3D" id="3.40.720.10">
    <property type="entry name" value="Alkaline Phosphatase, subunit A"/>
    <property type="match status" value="1"/>
</dbReference>
<comment type="subunit">
    <text evidence="9">Monomer.</text>
</comment>
<evidence type="ECO:0000313" key="17">
    <source>
        <dbReference type="Proteomes" id="UP000030066"/>
    </source>
</evidence>
<dbReference type="GO" id="GO:0006096">
    <property type="term" value="P:glycolytic process"/>
    <property type="evidence" value="ECO:0007669"/>
    <property type="project" value="UniProtKB-UniRule"/>
</dbReference>
<evidence type="ECO:0000256" key="10">
    <source>
        <dbReference type="NCBIfam" id="TIGR01307"/>
    </source>
</evidence>
<dbReference type="HOGENOM" id="CLU_026099_2_0_14"/>
<feature type="domain" description="Metalloenzyme" evidence="14">
    <location>
        <begin position="21"/>
        <end position="509"/>
    </location>
</feature>
<evidence type="ECO:0000256" key="2">
    <source>
        <dbReference type="ARBA" id="ARBA00002315"/>
    </source>
</evidence>
<comment type="pathway">
    <text evidence="3 9">Carbohydrate degradation; glycolysis; pyruvate from D-glyceraldehyde 3-phosphate: step 3/5.</text>
</comment>
<comment type="cofactor">
    <cofactor evidence="9">
        <name>Mn(2+)</name>
        <dbReference type="ChEBI" id="CHEBI:29035"/>
    </cofactor>
    <text evidence="9">Binds 2 manganese ions per subunit.</text>
</comment>
<organism evidence="16 17">
    <name type="scientific">Candidatus Malacoplasma girerdii</name>
    <dbReference type="NCBI Taxonomy" id="1318617"/>
    <lineage>
        <taxon>Bacteria</taxon>
        <taxon>Bacillati</taxon>
        <taxon>Mycoplasmatota</taxon>
        <taxon>Mycoplasmoidales</taxon>
        <taxon>Mycoplasmoidaceae</taxon>
        <taxon>Malacoplasma</taxon>
    </lineage>
</organism>
<dbReference type="CDD" id="cd16010">
    <property type="entry name" value="iPGM"/>
    <property type="match status" value="1"/>
</dbReference>
<keyword evidence="17" id="KW-1185">Reference proteome</keyword>
<feature type="binding site" evidence="9 13">
    <location>
        <position position="414"/>
    </location>
    <ligand>
        <name>Mn(2+)</name>
        <dbReference type="ChEBI" id="CHEBI:29035"/>
        <label>1</label>
    </ligand>
</feature>
<feature type="binding site" evidence="9 12">
    <location>
        <begin position="169"/>
        <end position="170"/>
    </location>
    <ligand>
        <name>substrate</name>
    </ligand>
</feature>
<evidence type="ECO:0000256" key="13">
    <source>
        <dbReference type="PIRSR" id="PIRSR001492-3"/>
    </source>
</evidence>
<evidence type="ECO:0000256" key="9">
    <source>
        <dbReference type="HAMAP-Rule" id="MF_01038"/>
    </source>
</evidence>
<dbReference type="GO" id="GO:0030145">
    <property type="term" value="F:manganese ion binding"/>
    <property type="evidence" value="ECO:0007669"/>
    <property type="project" value="UniProtKB-UniRule"/>
</dbReference>
<dbReference type="UniPathway" id="UPA00109">
    <property type="reaction ID" value="UER00186"/>
</dbReference>
<comment type="function">
    <text evidence="2 9">Catalyzes the interconversion of 2-phosphoglycerate and 3-phosphoglycerate.</text>
</comment>
<dbReference type="PIRSF" id="PIRSF001492">
    <property type="entry name" value="IPGAM"/>
    <property type="match status" value="1"/>
</dbReference>
<feature type="binding site" evidence="9 13">
    <location>
        <position position="456"/>
    </location>
    <ligand>
        <name>Mn(2+)</name>
        <dbReference type="ChEBI" id="CHEBI:29035"/>
        <label>2</label>
    </ligand>
</feature>
<dbReference type="Proteomes" id="UP000030066">
    <property type="component" value="Chromosome"/>
</dbReference>
<evidence type="ECO:0000259" key="15">
    <source>
        <dbReference type="Pfam" id="PF06415"/>
    </source>
</evidence>
<protein>
    <recommendedName>
        <fullName evidence="9 10">2,3-bisphosphoglycerate-independent phosphoglycerate mutase</fullName>
        <shortName evidence="9">BPG-independent PGAM</shortName>
        <shortName evidence="9">Phosphoglyceromutase</shortName>
        <shortName evidence="9">iPGM</shortName>
        <ecNumber evidence="9 10">5.4.2.12</ecNumber>
    </recommendedName>
</protein>
<feature type="binding site" evidence="9 12">
    <location>
        <begin position="275"/>
        <end position="278"/>
    </location>
    <ligand>
        <name>substrate</name>
    </ligand>
</feature>
<feature type="binding site" evidence="9 13">
    <location>
        <position position="473"/>
    </location>
    <ligand>
        <name>Mn(2+)</name>
        <dbReference type="ChEBI" id="CHEBI:29035"/>
        <label>1</label>
    </ligand>
</feature>
<feature type="binding site" evidence="9 13">
    <location>
        <position position="29"/>
    </location>
    <ligand>
        <name>Mn(2+)</name>
        <dbReference type="ChEBI" id="CHEBI:29035"/>
        <label>2</label>
    </ligand>
</feature>
<dbReference type="InterPro" id="IPR036646">
    <property type="entry name" value="PGAM_B_sf"/>
</dbReference>
<dbReference type="SUPFAM" id="SSF53649">
    <property type="entry name" value="Alkaline phosphatase-like"/>
    <property type="match status" value="1"/>
</dbReference>
<dbReference type="SUPFAM" id="SSF64158">
    <property type="entry name" value="2,3-Bisphosphoglycerate-independent phosphoglycerate mutase, substrate-binding domain"/>
    <property type="match status" value="1"/>
</dbReference>
<evidence type="ECO:0000256" key="8">
    <source>
        <dbReference type="ARBA" id="ARBA00023235"/>
    </source>
</evidence>
<dbReference type="PANTHER" id="PTHR31637:SF0">
    <property type="entry name" value="2,3-BISPHOSPHOGLYCERATE-INDEPENDENT PHOSPHOGLYCERATE MUTASE"/>
    <property type="match status" value="1"/>
</dbReference>
<dbReference type="NCBIfam" id="TIGR01307">
    <property type="entry name" value="pgm_bpd_ind"/>
    <property type="match status" value="1"/>
</dbReference>
<dbReference type="STRING" id="1318617.MGM1_3410"/>
<dbReference type="InterPro" id="IPR006124">
    <property type="entry name" value="Metalloenzyme"/>
</dbReference>
<feature type="active site" description="Phosphoserine intermediate" evidence="9 11">
    <location>
        <position position="79"/>
    </location>
</feature>
<feature type="binding site" evidence="9 12">
    <location>
        <position position="349"/>
    </location>
    <ligand>
        <name>substrate</name>
    </ligand>
</feature>
<dbReference type="Pfam" id="PF06415">
    <property type="entry name" value="iPGM_N"/>
    <property type="match status" value="1"/>
</dbReference>
<dbReference type="GO" id="GO:0005829">
    <property type="term" value="C:cytosol"/>
    <property type="evidence" value="ECO:0007669"/>
    <property type="project" value="TreeGrafter"/>
</dbReference>
<dbReference type="InterPro" id="IPR005995">
    <property type="entry name" value="Pgm_bpd_ind"/>
</dbReference>
<comment type="catalytic activity">
    <reaction evidence="1 9">
        <text>(2R)-2-phosphoglycerate = (2R)-3-phosphoglycerate</text>
        <dbReference type="Rhea" id="RHEA:15901"/>
        <dbReference type="ChEBI" id="CHEBI:58272"/>
        <dbReference type="ChEBI" id="CHEBI:58289"/>
        <dbReference type="EC" id="5.4.2.12"/>
    </reaction>
</comment>
<reference evidence="16 17" key="1">
    <citation type="journal article" date="2014" name="PLoS ONE">
        <title>An emerging Mycoplasma associated with trichomoniasis, vaginal infection and disease.</title>
        <authorList>
            <consortium name="Vaginal Microbiome Consortium"/>
            <person name="Fettweis J.M."/>
            <person name="Serrano M.G."/>
            <person name="Huang B."/>
            <person name="Brooks J.P."/>
            <person name="Glascock A.L."/>
            <person name="Sheth N.U."/>
            <person name="Strauss J.F.III."/>
            <person name="Jefferson K.K."/>
            <person name="Buck G.A."/>
        </authorList>
    </citation>
    <scope>NUCLEOTIDE SEQUENCE [LARGE SCALE GENOMIC DNA]</scope>
    <source>
        <strain evidence="16 17">VCU_M1</strain>
    </source>
</reference>
<keyword evidence="6 9" id="KW-0324">Glycolysis</keyword>
<dbReference type="InterPro" id="IPR011258">
    <property type="entry name" value="BPG-indep_PGM_N"/>
</dbReference>
<dbReference type="EC" id="5.4.2.12" evidence="9 10"/>
<sequence length="526" mass="58957">MSDIFINYNYQKFKLKVNMTKKVLLVILDGVGYSEQINGNAVYLANMPNYDRLMSIYPHELIKTSGKDVGLPGDQMGNSEVGHLNIGAGRIVYTGLSLINKAIEDGVYAENVAFNNAFNYALKHQSKLHIIGLVSHGGVHSSYEHITELIKVAHSKGLEPIVHIFTDGRDVDTKAFLTDLDDFAKVCDANSAKIGSIAGRYYAMDRDQRWERTEESYNVLIGNSKSNFKDLKQYVIDSYAKGVTDEFIVPALNGNYDKKTICINDNDAIIFANFRPDRARQLTHCLIGSSYYSFKPTVRLNNLYMVTMSQYEGMNPNDVAYPPMKVNNVLGEVIEKNSLTQLRISETEKYAHITFFMDGGREIDFNNEKKILIPSPKVATYDLKPSMSANEITDQLLSTIGQFDLTICNYANGDMVGHTGNLQATIKAMESLDVQIGRLYEKCRQKGVTMFIIADHGNAECMLNADNKLVTKHTTNPVWFILTDDNYEIAKGGKLANIAPSILQYMNISIPSEMTEKSIIINKNEQ</sequence>
<dbReference type="InterPro" id="IPR017850">
    <property type="entry name" value="Alkaline_phosphatase_core_sf"/>
</dbReference>
<dbReference type="KEGG" id="mgj:MGM1_3410"/>
<evidence type="ECO:0000256" key="5">
    <source>
        <dbReference type="ARBA" id="ARBA00022723"/>
    </source>
</evidence>
<feature type="binding site" evidence="9 13">
    <location>
        <position position="455"/>
    </location>
    <ligand>
        <name>Mn(2+)</name>
        <dbReference type="ChEBI" id="CHEBI:29035"/>
        <label>2</label>
    </ligand>
</feature>
<feature type="binding site" evidence="9 12">
    <location>
        <position position="140"/>
    </location>
    <ligand>
        <name>substrate</name>
    </ligand>
</feature>
<evidence type="ECO:0000313" key="16">
    <source>
        <dbReference type="EMBL" id="AIV03713.1"/>
    </source>
</evidence>
<evidence type="ECO:0000256" key="3">
    <source>
        <dbReference type="ARBA" id="ARBA00004798"/>
    </source>
</evidence>
<proteinExistence type="inferred from homology"/>
<dbReference type="FunFam" id="3.40.1450.10:FF:000002">
    <property type="entry name" value="2,3-bisphosphoglycerate-independent phosphoglycerate mutase"/>
    <property type="match status" value="1"/>
</dbReference>
<evidence type="ECO:0000259" key="14">
    <source>
        <dbReference type="Pfam" id="PF01676"/>
    </source>
</evidence>
<evidence type="ECO:0000256" key="12">
    <source>
        <dbReference type="PIRSR" id="PIRSR001492-2"/>
    </source>
</evidence>
<dbReference type="EMBL" id="CP007711">
    <property type="protein sequence ID" value="AIV03713.1"/>
    <property type="molecule type" value="Genomic_DNA"/>
</dbReference>
<dbReference type="GO" id="GO:0004619">
    <property type="term" value="F:phosphoglycerate mutase activity"/>
    <property type="evidence" value="ECO:0007669"/>
    <property type="project" value="UniProtKB-UniRule"/>
</dbReference>
<dbReference type="GO" id="GO:0006007">
    <property type="term" value="P:glucose catabolic process"/>
    <property type="evidence" value="ECO:0007669"/>
    <property type="project" value="InterPro"/>
</dbReference>
<evidence type="ECO:0000256" key="11">
    <source>
        <dbReference type="PIRSR" id="PIRSR001492-1"/>
    </source>
</evidence>
<comment type="similarity">
    <text evidence="4 9">Belongs to the BPG-independent phosphoglycerate mutase family.</text>
</comment>
<accession>A0A097SSZ7</accession>
<gene>
    <name evidence="9 16" type="primary">gpmI</name>
    <name evidence="16" type="ORF">MGM1_3410</name>
</gene>
<dbReference type="Gene3D" id="3.40.1450.10">
    <property type="entry name" value="BPG-independent phosphoglycerate mutase, domain B"/>
    <property type="match status" value="1"/>
</dbReference>
<dbReference type="eggNOG" id="COG0696">
    <property type="taxonomic scope" value="Bacteria"/>
</dbReference>
<feature type="binding site" evidence="9 12">
    <location>
        <position position="200"/>
    </location>
    <ligand>
        <name>substrate</name>
    </ligand>
</feature>